<dbReference type="PANTHER" id="PTHR47893:SF1">
    <property type="entry name" value="REGULATORY PROTEIN PCHR"/>
    <property type="match status" value="1"/>
</dbReference>
<evidence type="ECO:0000256" key="3">
    <source>
        <dbReference type="ARBA" id="ARBA00023163"/>
    </source>
</evidence>
<dbReference type="SMART" id="SM00342">
    <property type="entry name" value="HTH_ARAC"/>
    <property type="match status" value="1"/>
</dbReference>
<keyword evidence="1" id="KW-0805">Transcription regulation</keyword>
<accession>A0A6N7XN77</accession>
<dbReference type="Pfam" id="PF12833">
    <property type="entry name" value="HTH_18"/>
    <property type="match status" value="1"/>
</dbReference>
<evidence type="ECO:0000256" key="2">
    <source>
        <dbReference type="ARBA" id="ARBA00023125"/>
    </source>
</evidence>
<dbReference type="EMBL" id="VUNQ01000083">
    <property type="protein sequence ID" value="MSU03509.1"/>
    <property type="molecule type" value="Genomic_DNA"/>
</dbReference>
<dbReference type="InterPro" id="IPR009057">
    <property type="entry name" value="Homeodomain-like_sf"/>
</dbReference>
<dbReference type="AlphaFoldDB" id="A0A6N7XN77"/>
<dbReference type="SUPFAM" id="SSF46689">
    <property type="entry name" value="Homeodomain-like"/>
    <property type="match status" value="1"/>
</dbReference>
<evidence type="ECO:0000259" key="4">
    <source>
        <dbReference type="PROSITE" id="PS01124"/>
    </source>
</evidence>
<dbReference type="InterPro" id="IPR053142">
    <property type="entry name" value="PchR_regulatory_protein"/>
</dbReference>
<keyword evidence="2" id="KW-0238">DNA-binding</keyword>
<dbReference type="Gene3D" id="1.10.10.60">
    <property type="entry name" value="Homeodomain-like"/>
    <property type="match status" value="2"/>
</dbReference>
<dbReference type="PANTHER" id="PTHR47893">
    <property type="entry name" value="REGULATORY PROTEIN PCHR"/>
    <property type="match status" value="1"/>
</dbReference>
<organism evidence="5 6">
    <name type="scientific">Tissierella pigra</name>
    <dbReference type="NCBI Taxonomy" id="2607614"/>
    <lineage>
        <taxon>Bacteria</taxon>
        <taxon>Bacillati</taxon>
        <taxon>Bacillota</taxon>
        <taxon>Tissierellia</taxon>
        <taxon>Tissierellales</taxon>
        <taxon>Tissierellaceae</taxon>
        <taxon>Tissierella</taxon>
    </lineage>
</organism>
<comment type="caution">
    <text evidence="5">The sequence shown here is derived from an EMBL/GenBank/DDBJ whole genome shotgun (WGS) entry which is preliminary data.</text>
</comment>
<evidence type="ECO:0000313" key="6">
    <source>
        <dbReference type="Proteomes" id="UP000469523"/>
    </source>
</evidence>
<keyword evidence="6" id="KW-1185">Reference proteome</keyword>
<keyword evidence="3" id="KW-0804">Transcription</keyword>
<dbReference type="InterPro" id="IPR018060">
    <property type="entry name" value="HTH_AraC"/>
</dbReference>
<proteinExistence type="predicted"/>
<protein>
    <submittedName>
        <fullName evidence="5">Helix-turn-helix transcriptional regulator</fullName>
    </submittedName>
</protein>
<dbReference type="InterPro" id="IPR020449">
    <property type="entry name" value="Tscrpt_reg_AraC-type_HTH"/>
</dbReference>
<name>A0A6N7XN77_9FIRM</name>
<dbReference type="RefSeq" id="WP_154443065.1">
    <property type="nucleotide sequence ID" value="NZ_JAHLPJ010000001.1"/>
</dbReference>
<evidence type="ECO:0000256" key="1">
    <source>
        <dbReference type="ARBA" id="ARBA00023015"/>
    </source>
</evidence>
<sequence>MDCSEIRKEQLKGFGFIKKENPCYRNGEYFNLNKKIGQGGYWLYDYKGLFAISIHDFYFFNDFYFSTDMYVDEDPKYLSISYNIDITGDFLDSKLNIRNNSINGFLYGENRICALIKNNTPVYSISIEIYPKYYEELTKRFGLEKNYLKNALLTFKSDTDFYEMMILLQEITSFKGIGLSAELFYESKVTEAVALLLAKVEEENIYVSNKEYQEIKDINKYILNNLDRNISQKELCEKFFMGKTKLQTQFKKVNNLTISEFIKLNKIEKSKTLLKDNTMSIKDISKQLGYPSQSRFTEVFKESTNILPSEYRNIHCL</sequence>
<reference evidence="5 6" key="1">
    <citation type="submission" date="2019-09" db="EMBL/GenBank/DDBJ databases">
        <title>In-depth cultivation of the pig gut microbiome towards novel bacterial diversity and tailored functional studies.</title>
        <authorList>
            <person name="Wylensek D."/>
            <person name="Hitch T.C.A."/>
            <person name="Clavel T."/>
        </authorList>
    </citation>
    <scope>NUCLEOTIDE SEQUENCE [LARGE SCALE GENOMIC DNA]</scope>
    <source>
        <strain evidence="5 6">WCA3-693-APC-4?</strain>
    </source>
</reference>
<evidence type="ECO:0000313" key="5">
    <source>
        <dbReference type="EMBL" id="MSU03509.1"/>
    </source>
</evidence>
<dbReference type="GO" id="GO:0043565">
    <property type="term" value="F:sequence-specific DNA binding"/>
    <property type="evidence" value="ECO:0007669"/>
    <property type="project" value="InterPro"/>
</dbReference>
<gene>
    <name evidence="5" type="ORF">FYJ83_18795</name>
</gene>
<dbReference type="Proteomes" id="UP000469523">
    <property type="component" value="Unassembled WGS sequence"/>
</dbReference>
<dbReference type="GO" id="GO:0003700">
    <property type="term" value="F:DNA-binding transcription factor activity"/>
    <property type="evidence" value="ECO:0007669"/>
    <property type="project" value="InterPro"/>
</dbReference>
<dbReference type="PROSITE" id="PS01124">
    <property type="entry name" value="HTH_ARAC_FAMILY_2"/>
    <property type="match status" value="1"/>
</dbReference>
<feature type="domain" description="HTH araC/xylS-type" evidence="4">
    <location>
        <begin position="216"/>
        <end position="314"/>
    </location>
</feature>
<dbReference type="PRINTS" id="PR00032">
    <property type="entry name" value="HTHARAC"/>
</dbReference>